<reference evidence="6 7" key="1">
    <citation type="submission" date="2022-10" db="EMBL/GenBank/DDBJ databases">
        <title>Chitinophaga nivalis PC15 sp. nov., isolated from Pyeongchang county, South Korea.</title>
        <authorList>
            <person name="Trinh H.N."/>
        </authorList>
    </citation>
    <scope>NUCLEOTIDE SEQUENCE [LARGE SCALE GENOMIC DNA]</scope>
    <source>
        <strain evidence="6 7">PC14</strain>
    </source>
</reference>
<gene>
    <name evidence="6" type="ORF">OL497_11770</name>
</gene>
<keyword evidence="7" id="KW-1185">Reference proteome</keyword>
<evidence type="ECO:0000256" key="2">
    <source>
        <dbReference type="ARBA" id="ARBA00022692"/>
    </source>
</evidence>
<keyword evidence="3 5" id="KW-1133">Transmembrane helix</keyword>
<evidence type="ECO:0000313" key="6">
    <source>
        <dbReference type="EMBL" id="MCW3484577.1"/>
    </source>
</evidence>
<dbReference type="PANTHER" id="PTHR43847">
    <property type="entry name" value="BLL3993 PROTEIN"/>
    <property type="match status" value="1"/>
</dbReference>
<organism evidence="6 7">
    <name type="scientific">Chitinophaga nivalis</name>
    <dbReference type="NCBI Taxonomy" id="2991709"/>
    <lineage>
        <taxon>Bacteria</taxon>
        <taxon>Pseudomonadati</taxon>
        <taxon>Bacteroidota</taxon>
        <taxon>Chitinophagia</taxon>
        <taxon>Chitinophagales</taxon>
        <taxon>Chitinophagaceae</taxon>
        <taxon>Chitinophaga</taxon>
    </lineage>
</organism>
<evidence type="ECO:0000256" key="5">
    <source>
        <dbReference type="SAM" id="Phobius"/>
    </source>
</evidence>
<sequence length="187" mass="21150">MNTCMWISFVGWALFIVCWGLLRNATKENVQHRTRQQQVMAFMGYVLAFVLLYLPVFINNRVRILPATAGWQLTGAVLCIVGIGLCIWSRLMLGVNWSGGVAAKKAHELIVSGPYHWVRHPIYTGFIMALAGTCLVTGSWPGMFITVLYTLGLCVKIGAEEKLLCDLFPDAYSHYQQRTHRLIPFLW</sequence>
<feature type="transmembrane region" description="Helical" evidence="5">
    <location>
        <begin position="38"/>
        <end position="58"/>
    </location>
</feature>
<evidence type="ECO:0000256" key="1">
    <source>
        <dbReference type="ARBA" id="ARBA00004141"/>
    </source>
</evidence>
<evidence type="ECO:0000313" key="7">
    <source>
        <dbReference type="Proteomes" id="UP001207742"/>
    </source>
</evidence>
<dbReference type="RefSeq" id="WP_264730305.1">
    <property type="nucleotide sequence ID" value="NZ_JAPDNR010000001.1"/>
</dbReference>
<dbReference type="PANTHER" id="PTHR43847:SF1">
    <property type="entry name" value="BLL3993 PROTEIN"/>
    <property type="match status" value="1"/>
</dbReference>
<dbReference type="InterPro" id="IPR007269">
    <property type="entry name" value="ICMT_MeTrfase"/>
</dbReference>
<keyword evidence="4 5" id="KW-0472">Membrane</keyword>
<accession>A0ABT3IKT8</accession>
<evidence type="ECO:0000256" key="4">
    <source>
        <dbReference type="ARBA" id="ARBA00023136"/>
    </source>
</evidence>
<dbReference type="InterPro" id="IPR052527">
    <property type="entry name" value="Metal_cation-efflux_comp"/>
</dbReference>
<proteinExistence type="predicted"/>
<comment type="caution">
    <text evidence="6">The sequence shown here is derived from an EMBL/GenBank/DDBJ whole genome shotgun (WGS) entry which is preliminary data.</text>
</comment>
<evidence type="ECO:0000256" key="3">
    <source>
        <dbReference type="ARBA" id="ARBA00022989"/>
    </source>
</evidence>
<comment type="subcellular location">
    <subcellularLocation>
        <location evidence="1">Membrane</location>
        <topology evidence="1">Multi-pass membrane protein</topology>
    </subcellularLocation>
</comment>
<name>A0ABT3IKT8_9BACT</name>
<dbReference type="EMBL" id="JAPDNS010000001">
    <property type="protein sequence ID" value="MCW3484577.1"/>
    <property type="molecule type" value="Genomic_DNA"/>
</dbReference>
<dbReference type="Proteomes" id="UP001207742">
    <property type="component" value="Unassembled WGS sequence"/>
</dbReference>
<feature type="transmembrane region" description="Helical" evidence="5">
    <location>
        <begin position="6"/>
        <end position="26"/>
    </location>
</feature>
<keyword evidence="2 5" id="KW-0812">Transmembrane</keyword>
<dbReference type="Gene3D" id="1.20.120.1630">
    <property type="match status" value="1"/>
</dbReference>
<feature type="transmembrane region" description="Helical" evidence="5">
    <location>
        <begin position="70"/>
        <end position="88"/>
    </location>
</feature>
<dbReference type="Pfam" id="PF04140">
    <property type="entry name" value="ICMT"/>
    <property type="match status" value="1"/>
</dbReference>
<protein>
    <submittedName>
        <fullName evidence="6">Isoprenylcysteine carboxylmethyltransferase family protein</fullName>
    </submittedName>
</protein>